<evidence type="ECO:0000313" key="2">
    <source>
        <dbReference type="EMBL" id="TGG95600.1"/>
    </source>
</evidence>
<name>A0A4Z0WEY7_9GAMM</name>
<feature type="transmembrane region" description="Helical" evidence="1">
    <location>
        <begin position="91"/>
        <end position="113"/>
    </location>
</feature>
<dbReference type="EMBL" id="SRMF01000001">
    <property type="protein sequence ID" value="TGG95600.1"/>
    <property type="molecule type" value="Genomic_DNA"/>
</dbReference>
<evidence type="ECO:0000313" key="3">
    <source>
        <dbReference type="Proteomes" id="UP000297475"/>
    </source>
</evidence>
<proteinExistence type="predicted"/>
<feature type="transmembrane region" description="Helical" evidence="1">
    <location>
        <begin position="39"/>
        <end position="60"/>
    </location>
</feature>
<feature type="transmembrane region" description="Helical" evidence="1">
    <location>
        <begin position="12"/>
        <end position="32"/>
    </location>
</feature>
<keyword evidence="1" id="KW-1133">Transmembrane helix</keyword>
<dbReference type="AlphaFoldDB" id="A0A4Z0WEY7"/>
<dbReference type="Proteomes" id="UP000297475">
    <property type="component" value="Unassembled WGS sequence"/>
</dbReference>
<keyword evidence="1" id="KW-0472">Membrane</keyword>
<organism evidence="2 3">
    <name type="scientific">Natronospirillum operosum</name>
    <dbReference type="NCBI Taxonomy" id="2759953"/>
    <lineage>
        <taxon>Bacteria</taxon>
        <taxon>Pseudomonadati</taxon>
        <taxon>Pseudomonadota</taxon>
        <taxon>Gammaproteobacteria</taxon>
        <taxon>Oceanospirillales</taxon>
        <taxon>Natronospirillaceae</taxon>
        <taxon>Natronospirillum</taxon>
    </lineage>
</organism>
<dbReference type="RefSeq" id="WP_135481400.1">
    <property type="nucleotide sequence ID" value="NZ_SRMF01000001.1"/>
</dbReference>
<sequence length="116" mass="12686">MNLSLLTSLPVMGALMVGATVVGIAWALVVILTSDDPLALILVPLIVAPFAVPLLLGTFLWLGHGWALMALRITLVLLMAWALFLDRAYALNLFVVLPLMNYVFVFYVAWLLLSFA</sequence>
<evidence type="ECO:0000256" key="1">
    <source>
        <dbReference type="SAM" id="Phobius"/>
    </source>
</evidence>
<keyword evidence="1" id="KW-0812">Transmembrane</keyword>
<accession>A0A4Z0WEY7</accession>
<comment type="caution">
    <text evidence="2">The sequence shown here is derived from an EMBL/GenBank/DDBJ whole genome shotgun (WGS) entry which is preliminary data.</text>
</comment>
<protein>
    <submittedName>
        <fullName evidence="2">Uncharacterized protein</fullName>
    </submittedName>
</protein>
<feature type="transmembrane region" description="Helical" evidence="1">
    <location>
        <begin position="66"/>
        <end position="84"/>
    </location>
</feature>
<gene>
    <name evidence="2" type="ORF">E4656_04085</name>
</gene>
<keyword evidence="3" id="KW-1185">Reference proteome</keyword>
<reference evidence="2 3" key="1">
    <citation type="submission" date="2019-04" db="EMBL/GenBank/DDBJ databases">
        <title>Natronospirillum operosus gen. nov., sp. nov., a haloalkaliphilic satellite isolated from decaying biomass of laboratory culture of cyanobacterium Geitlerinema sp. and proposal of Natronospirillaceae fam. nov. and Saccharospirillaceae fam. nov.</title>
        <authorList>
            <person name="Kevbrin V."/>
            <person name="Boltyanskaya Y."/>
            <person name="Koziaeva V."/>
            <person name="Grouzdev D.S."/>
            <person name="Park M."/>
            <person name="Cho J."/>
        </authorList>
    </citation>
    <scope>NUCLEOTIDE SEQUENCE [LARGE SCALE GENOMIC DNA]</scope>
    <source>
        <strain evidence="2 3">G-116</strain>
    </source>
</reference>